<evidence type="ECO:0000313" key="9">
    <source>
        <dbReference type="Proteomes" id="UP000030854"/>
    </source>
</evidence>
<proteinExistence type="inferred from homology"/>
<gene>
    <name evidence="8" type="ORF">EV44_g4925</name>
</gene>
<evidence type="ECO:0000256" key="3">
    <source>
        <dbReference type="ARBA" id="ARBA00011396"/>
    </source>
</evidence>
<comment type="caution">
    <text evidence="8">The sequence shown here is derived from an EMBL/GenBank/DDBJ whole genome shotgun (WGS) entry which is preliminary data.</text>
</comment>
<dbReference type="Pfam" id="PF10256">
    <property type="entry name" value="Erf4"/>
    <property type="match status" value="1"/>
</dbReference>
<sequence>MTQLNSSTLKSHLQGTLYLTNISPIFATPFTSLQSQPHQVIRKQPPYLKDSVECSASATIQTQQKTETAYTFQNTAPKKYEAARIDWNQGESNRRQRLSLWNPQNFTPRNVASRERILDDSNDTSDHSGLKGSVISTEANSSFINVSEIEGSLQSDFEPTYKYKKVSLDNSENLVTAAVDGGWDLPFATSLYPLSEYTANIRNMVDLESGLRPQYSETSNSTPVLQYANQSERSTPAGLGSMPTPTLSDSSSIIGSEMVGNNQEEWGPQHPCYPHLNPHVPLSSPLFGSTRIIRIQRDWMLQGDLAPTFSNLYPEVLDTAGVTEQEFRNLLENLNKELIPAFNPLGFRNIFDGIMSVLTGWLWEDAGLADIKEKLRRVEKLLEDWNKKMEKKLMSRPETGAIPKALPLRRTGYMTLDIQVPNPEISSSHD</sequence>
<dbReference type="PANTHER" id="PTHR13254:SF0">
    <property type="entry name" value="GOLGIN SUBFAMILY A MEMBER 7_ERF4 DOMAIN-CONTAINING PROTEIN"/>
    <property type="match status" value="1"/>
</dbReference>
<evidence type="ECO:0000256" key="2">
    <source>
        <dbReference type="ARBA" id="ARBA00007732"/>
    </source>
</evidence>
<accession>A0A0B1PD13</accession>
<evidence type="ECO:0000313" key="8">
    <source>
        <dbReference type="EMBL" id="KHJ35230.1"/>
    </source>
</evidence>
<keyword evidence="6" id="KW-0472">Membrane</keyword>
<evidence type="ECO:0000256" key="5">
    <source>
        <dbReference type="ARBA" id="ARBA00022824"/>
    </source>
</evidence>
<organism evidence="8 9">
    <name type="scientific">Uncinula necator</name>
    <name type="common">Grape powdery mildew</name>
    <dbReference type="NCBI Taxonomy" id="52586"/>
    <lineage>
        <taxon>Eukaryota</taxon>
        <taxon>Fungi</taxon>
        <taxon>Dikarya</taxon>
        <taxon>Ascomycota</taxon>
        <taxon>Pezizomycotina</taxon>
        <taxon>Leotiomycetes</taxon>
        <taxon>Erysiphales</taxon>
        <taxon>Erysiphaceae</taxon>
        <taxon>Erysiphe</taxon>
    </lineage>
</organism>
<evidence type="ECO:0000256" key="4">
    <source>
        <dbReference type="ARBA" id="ARBA00018463"/>
    </source>
</evidence>
<dbReference type="Proteomes" id="UP000030854">
    <property type="component" value="Unassembled WGS sequence"/>
</dbReference>
<name>A0A0B1PD13_UNCNE</name>
<evidence type="ECO:0000256" key="6">
    <source>
        <dbReference type="ARBA" id="ARBA00023136"/>
    </source>
</evidence>
<dbReference type="InterPro" id="IPR019383">
    <property type="entry name" value="Golgin_A_7/ERF4"/>
</dbReference>
<dbReference type="GO" id="GO:0031211">
    <property type="term" value="C:endoplasmic reticulum palmitoyltransferase complex"/>
    <property type="evidence" value="ECO:0007669"/>
    <property type="project" value="TreeGrafter"/>
</dbReference>
<keyword evidence="5" id="KW-0256">Endoplasmic reticulum</keyword>
<comment type="similarity">
    <text evidence="2">Belongs to the ERF4 family.</text>
</comment>
<feature type="domain" description="Golgin subfamily A member 7/ERF4" evidence="7">
    <location>
        <begin position="292"/>
        <end position="417"/>
    </location>
</feature>
<comment type="subcellular location">
    <subcellularLocation>
        <location evidence="1">Endoplasmic reticulum membrane</location>
        <topology evidence="1">Peripheral membrane protein</topology>
    </subcellularLocation>
</comment>
<dbReference type="EMBL" id="JNVN01000469">
    <property type="protein sequence ID" value="KHJ35230.1"/>
    <property type="molecule type" value="Genomic_DNA"/>
</dbReference>
<comment type="subunit">
    <text evidence="3">Interacts with ERF2.</text>
</comment>
<dbReference type="AlphaFoldDB" id="A0A0B1PD13"/>
<dbReference type="PANTHER" id="PTHR13254">
    <property type="entry name" value="GOLGI AUTOANTIGEN, GOLGIN SUBFAMILY A, 7"/>
    <property type="match status" value="1"/>
</dbReference>
<dbReference type="HOGENOM" id="CLU_638087_0_0_1"/>
<protein>
    <recommendedName>
        <fullName evidence="4">Ras modification protein ERF4</fullName>
    </recommendedName>
</protein>
<reference evidence="8 9" key="1">
    <citation type="journal article" date="2014" name="BMC Genomics">
        <title>Adaptive genomic structural variation in the grape powdery mildew pathogen, Erysiphe necator.</title>
        <authorList>
            <person name="Jones L."/>
            <person name="Riaz S."/>
            <person name="Morales-Cruz A."/>
            <person name="Amrine K.C."/>
            <person name="McGuire B."/>
            <person name="Gubler W.D."/>
            <person name="Walker M.A."/>
            <person name="Cantu D."/>
        </authorList>
    </citation>
    <scope>NUCLEOTIDE SEQUENCE [LARGE SCALE GENOMIC DNA]</scope>
    <source>
        <strain evidence="9">c</strain>
    </source>
</reference>
<evidence type="ECO:0000256" key="1">
    <source>
        <dbReference type="ARBA" id="ARBA00004406"/>
    </source>
</evidence>
<dbReference type="STRING" id="52586.A0A0B1PD13"/>
<keyword evidence="9" id="KW-1185">Reference proteome</keyword>
<dbReference type="GO" id="GO:0006612">
    <property type="term" value="P:protein targeting to membrane"/>
    <property type="evidence" value="ECO:0007669"/>
    <property type="project" value="TreeGrafter"/>
</dbReference>
<evidence type="ECO:0000259" key="7">
    <source>
        <dbReference type="Pfam" id="PF10256"/>
    </source>
</evidence>
<dbReference type="InterPro" id="IPR051371">
    <property type="entry name" value="Ras_palmitoyltransferase"/>
</dbReference>
<dbReference type="GO" id="GO:0005789">
    <property type="term" value="C:endoplasmic reticulum membrane"/>
    <property type="evidence" value="ECO:0007669"/>
    <property type="project" value="UniProtKB-SubCell"/>
</dbReference>